<gene>
    <name evidence="11" type="ORF">WJX74_003795</name>
</gene>
<dbReference type="InterPro" id="IPR045865">
    <property type="entry name" value="ACT-like_dom_sf"/>
</dbReference>
<dbReference type="CDD" id="cd13631">
    <property type="entry name" value="PBP2_Ct-PDT_like"/>
    <property type="match status" value="1"/>
</dbReference>
<dbReference type="FunFam" id="3.40.190.10:FF:000031">
    <property type="entry name" value="Arogenate dehydratase"/>
    <property type="match status" value="1"/>
</dbReference>
<dbReference type="CDD" id="cd04905">
    <property type="entry name" value="ACT_CM-PDT"/>
    <property type="match status" value="1"/>
</dbReference>
<dbReference type="SUPFAM" id="SSF55021">
    <property type="entry name" value="ACT-like"/>
    <property type="match status" value="1"/>
</dbReference>
<evidence type="ECO:0000256" key="4">
    <source>
        <dbReference type="ARBA" id="ARBA00023141"/>
    </source>
</evidence>
<keyword evidence="7" id="KW-0809">Transit peptide</keyword>
<evidence type="ECO:0000313" key="11">
    <source>
        <dbReference type="EMBL" id="KAK9841318.1"/>
    </source>
</evidence>
<comment type="function">
    <text evidence="7">Converts the prephenate produced from the shikimate-chorismate pathway into phenylalanine.</text>
</comment>
<organism evidence="11 12">
    <name type="scientific">Apatococcus lobatus</name>
    <dbReference type="NCBI Taxonomy" id="904363"/>
    <lineage>
        <taxon>Eukaryota</taxon>
        <taxon>Viridiplantae</taxon>
        <taxon>Chlorophyta</taxon>
        <taxon>core chlorophytes</taxon>
        <taxon>Trebouxiophyceae</taxon>
        <taxon>Chlorellales</taxon>
        <taxon>Chlorellaceae</taxon>
        <taxon>Apatococcus</taxon>
    </lineage>
</organism>
<dbReference type="EMBL" id="JALJOS010000003">
    <property type="protein sequence ID" value="KAK9841318.1"/>
    <property type="molecule type" value="Genomic_DNA"/>
</dbReference>
<evidence type="ECO:0000259" key="10">
    <source>
        <dbReference type="PROSITE" id="PS51671"/>
    </source>
</evidence>
<keyword evidence="7" id="KW-0150">Chloroplast</keyword>
<dbReference type="Gene3D" id="3.30.70.260">
    <property type="match status" value="1"/>
</dbReference>
<sequence length="445" mass="48686">MNRSALLTNPDITLRSDYQSLPHSATCQWRRQQARSAFHRTQHCKLQFYTGYQFRPESHNRIASRTSHTAHSSSRDSAVLEPAAHSAPDLVEQQLVEGNLDRAPVTSSLGSVGPEASATLQNGISGPSCPSSRPQTVLTSKALTDEGLVADAASMQVAYQGAPGAYSEGAAVAAYPDCTPIPCEQFEVAFQALSQWIADRAVLPIENSLGGSIHSVYDLLLRYRLSIVGEVSIEVNHCLLVGPGVQRKDVRRVISHYQALAQVENYVRKMPGVTREAVDDTAGAAKMVAQEGWRDVAAVASRRAAELYGLDILDEGIQDDTANVTRFLILARDPLMVQPNSPIPHRTSIAFSMPEKPGQLFKALSCFAMRDIDLTKIESRPLKTNPIAFTPAGDRRFRYLFFIDAAANLADDNTQNALRHLQEMAGYLRVLGCYPVGKKKDRPAS</sequence>
<dbReference type="InterPro" id="IPR001086">
    <property type="entry name" value="Preph_deHydtase"/>
</dbReference>
<feature type="region of interest" description="Disordered" evidence="8">
    <location>
        <begin position="110"/>
        <end position="131"/>
    </location>
</feature>
<dbReference type="SUPFAM" id="SSF53850">
    <property type="entry name" value="Periplasmic binding protein-like II"/>
    <property type="match status" value="1"/>
</dbReference>
<dbReference type="GO" id="GO:0004664">
    <property type="term" value="F:prephenate dehydratase activity"/>
    <property type="evidence" value="ECO:0007669"/>
    <property type="project" value="InterPro"/>
</dbReference>
<proteinExistence type="predicted"/>
<name>A0AAW1S6J2_9CHLO</name>
<keyword evidence="5 7" id="KW-0584">Phenylalanine biosynthesis</keyword>
<evidence type="ECO:0000256" key="7">
    <source>
        <dbReference type="RuleBase" id="RU363004"/>
    </source>
</evidence>
<comment type="caution">
    <text evidence="11">The sequence shown here is derived from an EMBL/GenBank/DDBJ whole genome shotgun (WGS) entry which is preliminary data.</text>
</comment>
<dbReference type="InterPro" id="IPR002912">
    <property type="entry name" value="ACT_dom"/>
</dbReference>
<evidence type="ECO:0000259" key="9">
    <source>
        <dbReference type="PROSITE" id="PS51171"/>
    </source>
</evidence>
<evidence type="ECO:0000256" key="8">
    <source>
        <dbReference type="SAM" id="MobiDB-lite"/>
    </source>
</evidence>
<evidence type="ECO:0000256" key="1">
    <source>
        <dbReference type="ARBA" id="ARBA00004929"/>
    </source>
</evidence>
<evidence type="ECO:0000256" key="5">
    <source>
        <dbReference type="ARBA" id="ARBA00023222"/>
    </source>
</evidence>
<evidence type="ECO:0000256" key="2">
    <source>
        <dbReference type="ARBA" id="ARBA00013259"/>
    </source>
</evidence>
<evidence type="ECO:0000256" key="3">
    <source>
        <dbReference type="ARBA" id="ARBA00022605"/>
    </source>
</evidence>
<dbReference type="PROSITE" id="PS00858">
    <property type="entry name" value="PREPHENATE_DEHYDR_2"/>
    <property type="match status" value="1"/>
</dbReference>
<dbReference type="NCBIfam" id="NF008865">
    <property type="entry name" value="PRK11898.1"/>
    <property type="match status" value="1"/>
</dbReference>
<dbReference type="PROSITE" id="PS51171">
    <property type="entry name" value="PREPHENATE_DEHYDR_3"/>
    <property type="match status" value="1"/>
</dbReference>
<evidence type="ECO:0000313" key="12">
    <source>
        <dbReference type="Proteomes" id="UP001438707"/>
    </source>
</evidence>
<dbReference type="PROSITE" id="PS51671">
    <property type="entry name" value="ACT"/>
    <property type="match status" value="1"/>
</dbReference>
<dbReference type="GO" id="GO:0009094">
    <property type="term" value="P:L-phenylalanine biosynthetic process"/>
    <property type="evidence" value="ECO:0007669"/>
    <property type="project" value="UniProtKB-KW"/>
</dbReference>
<protein>
    <recommendedName>
        <fullName evidence="2 7">Arogenate dehydratase</fullName>
        <ecNumber evidence="2 7">4.2.1.91</ecNumber>
    </recommendedName>
</protein>
<comment type="pathway">
    <text evidence="1 7">Amino-acid biosynthesis; L-phenylalanine biosynthesis; L-phenylalanine from L-arogenate: step 1/1.</text>
</comment>
<reference evidence="11 12" key="1">
    <citation type="journal article" date="2024" name="Nat. Commun.">
        <title>Phylogenomics reveals the evolutionary origins of lichenization in chlorophyte algae.</title>
        <authorList>
            <person name="Puginier C."/>
            <person name="Libourel C."/>
            <person name="Otte J."/>
            <person name="Skaloud P."/>
            <person name="Haon M."/>
            <person name="Grisel S."/>
            <person name="Petersen M."/>
            <person name="Berrin J.G."/>
            <person name="Delaux P.M."/>
            <person name="Dal Grande F."/>
            <person name="Keller J."/>
        </authorList>
    </citation>
    <scope>NUCLEOTIDE SEQUENCE [LARGE SCALE GENOMIC DNA]</scope>
    <source>
        <strain evidence="11 12">SAG 2145</strain>
    </source>
</reference>
<keyword evidence="6 7" id="KW-0456">Lyase</keyword>
<dbReference type="GO" id="GO:0009570">
    <property type="term" value="C:chloroplast stroma"/>
    <property type="evidence" value="ECO:0007669"/>
    <property type="project" value="UniProtKB-SubCell"/>
</dbReference>
<evidence type="ECO:0000256" key="6">
    <source>
        <dbReference type="ARBA" id="ARBA00023239"/>
    </source>
</evidence>
<dbReference type="PROSITE" id="PS00857">
    <property type="entry name" value="PREPHENATE_DEHYDR_1"/>
    <property type="match status" value="1"/>
</dbReference>
<dbReference type="InterPro" id="IPR018528">
    <property type="entry name" value="Preph_deHydtase_CS"/>
</dbReference>
<comment type="subcellular location">
    <subcellularLocation>
        <location evidence="7">Plastid</location>
        <location evidence="7">Chloroplast stroma</location>
    </subcellularLocation>
</comment>
<dbReference type="EC" id="4.2.1.91" evidence="2 7"/>
<dbReference type="Proteomes" id="UP001438707">
    <property type="component" value="Unassembled WGS sequence"/>
</dbReference>
<accession>A0AAW1S6J2</accession>
<comment type="catalytic activity">
    <reaction evidence="7">
        <text>L-arogenate + H(+) = L-phenylalanine + CO2 + H2O</text>
        <dbReference type="Rhea" id="RHEA:12536"/>
        <dbReference type="ChEBI" id="CHEBI:15377"/>
        <dbReference type="ChEBI" id="CHEBI:15378"/>
        <dbReference type="ChEBI" id="CHEBI:16526"/>
        <dbReference type="ChEBI" id="CHEBI:58095"/>
        <dbReference type="ChEBI" id="CHEBI:58180"/>
        <dbReference type="EC" id="4.2.1.91"/>
    </reaction>
</comment>
<keyword evidence="12" id="KW-1185">Reference proteome</keyword>
<keyword evidence="7" id="KW-0934">Plastid</keyword>
<feature type="domain" description="ACT" evidence="10">
    <location>
        <begin position="348"/>
        <end position="435"/>
    </location>
</feature>
<feature type="compositionally biased region" description="Polar residues" evidence="8">
    <location>
        <begin position="118"/>
        <end position="131"/>
    </location>
</feature>
<keyword evidence="3 7" id="KW-0028">Amino-acid biosynthesis</keyword>
<keyword evidence="4 7" id="KW-0057">Aromatic amino acid biosynthesis</keyword>
<dbReference type="Pfam" id="PF00800">
    <property type="entry name" value="PDT"/>
    <property type="match status" value="1"/>
</dbReference>
<dbReference type="PANTHER" id="PTHR21022">
    <property type="entry name" value="PREPHENATE DEHYDRATASE P PROTEIN"/>
    <property type="match status" value="1"/>
</dbReference>
<dbReference type="Gene3D" id="3.40.190.10">
    <property type="entry name" value="Periplasmic binding protein-like II"/>
    <property type="match status" value="2"/>
</dbReference>
<dbReference type="PANTHER" id="PTHR21022:SF19">
    <property type="entry name" value="PREPHENATE DEHYDRATASE-RELATED"/>
    <property type="match status" value="1"/>
</dbReference>
<dbReference type="GO" id="GO:0047769">
    <property type="term" value="F:arogenate dehydratase activity"/>
    <property type="evidence" value="ECO:0007669"/>
    <property type="project" value="UniProtKB-UniRule"/>
</dbReference>
<dbReference type="AlphaFoldDB" id="A0AAW1S6J2"/>
<feature type="domain" description="Prephenate dehydratase" evidence="9">
    <location>
        <begin position="156"/>
        <end position="332"/>
    </location>
</feature>